<dbReference type="InterPro" id="IPR012337">
    <property type="entry name" value="RNaseH-like_sf"/>
</dbReference>
<evidence type="ECO:0000313" key="7">
    <source>
        <dbReference type="EMBL" id="MBN7799207.1"/>
    </source>
</evidence>
<keyword evidence="4" id="KW-0233">DNA recombination</keyword>
<dbReference type="InterPro" id="IPR002559">
    <property type="entry name" value="Transposase_11"/>
</dbReference>
<organism evidence="7 8">
    <name type="scientific">Parahaliea mediterranea</name>
    <dbReference type="NCBI Taxonomy" id="651086"/>
    <lineage>
        <taxon>Bacteria</taxon>
        <taxon>Pseudomonadati</taxon>
        <taxon>Pseudomonadota</taxon>
        <taxon>Gammaproteobacteria</taxon>
        <taxon>Cellvibrionales</taxon>
        <taxon>Halieaceae</taxon>
        <taxon>Parahaliea</taxon>
    </lineage>
</organism>
<dbReference type="SUPFAM" id="SSF53098">
    <property type="entry name" value="Ribonuclease H-like"/>
    <property type="match status" value="1"/>
</dbReference>
<reference evidence="7" key="1">
    <citation type="submission" date="2021-02" db="EMBL/GenBank/DDBJ databases">
        <title>PHA producing bacteria isolated from coastal sediment in Guangdong, Shenzhen.</title>
        <authorList>
            <person name="Zheng W."/>
            <person name="Yu S."/>
            <person name="Huang Y."/>
        </authorList>
    </citation>
    <scope>NUCLEOTIDE SEQUENCE</scope>
    <source>
        <strain evidence="7">TN14-10</strain>
    </source>
</reference>
<feature type="domain" description="DUF4372" evidence="6">
    <location>
        <begin position="3"/>
        <end position="76"/>
    </location>
</feature>
<comment type="caution">
    <text evidence="7">The sequence shown here is derived from an EMBL/GenBank/DDBJ whole genome shotgun (WGS) entry which is preliminary data.</text>
</comment>
<dbReference type="Proteomes" id="UP000664303">
    <property type="component" value="Unassembled WGS sequence"/>
</dbReference>
<dbReference type="AlphaFoldDB" id="A0A939DKK4"/>
<dbReference type="PANTHER" id="PTHR33258">
    <property type="entry name" value="TRANSPOSASE INSL FOR INSERTION SEQUENCE ELEMENT IS186A-RELATED"/>
    <property type="match status" value="1"/>
</dbReference>
<protein>
    <submittedName>
        <fullName evidence="7">IS4 family transposase</fullName>
    </submittedName>
</protein>
<keyword evidence="3" id="KW-0238">DNA-binding</keyword>
<comment type="similarity">
    <text evidence="1">Belongs to the transposase 11 family.</text>
</comment>
<name>A0A939DKK4_9GAMM</name>
<evidence type="ECO:0000259" key="5">
    <source>
        <dbReference type="Pfam" id="PF01609"/>
    </source>
</evidence>
<sequence>MAHTNTVLAQLLQLIPRHEFQPLAKQHHQGQKLRKISRWDQFVALMMAQLTGRQSLRDIEANINVQTGCRYHLGVRRIAKSSLARVNEKQPYTLYEALFGKLVSRCQHLSPQHKFRFKNPLFSLDASLIELSLAIFPWADHNRSKAAMKLHVGLDHRGHFPAFATVTDGARHDVPVGREFDFPKGSVVVIDKGYTDYAWYKQLTEKGIFFVTRQRTNAKYRVIERREVNREQGITSDQVIELTGVQLKNKSMPKLRRIGYRDAETGKHYVFLTNHFELSATTVANVYKDRWQVELFFKALKQNLKIHAFVGNSRNAVLTQIWIALCTYLLLSYLKFLSKTGWSEQRILRLLQANLFSKKDLMTLIRPFPPEQPGSPPQLALWA</sequence>
<proteinExistence type="inferred from homology"/>
<keyword evidence="2" id="KW-0815">Transposition</keyword>
<evidence type="ECO:0000256" key="1">
    <source>
        <dbReference type="ARBA" id="ARBA00010075"/>
    </source>
</evidence>
<dbReference type="NCBIfam" id="NF033592">
    <property type="entry name" value="transpos_IS4_1"/>
    <property type="match status" value="1"/>
</dbReference>
<dbReference type="GO" id="GO:0004803">
    <property type="term" value="F:transposase activity"/>
    <property type="evidence" value="ECO:0007669"/>
    <property type="project" value="InterPro"/>
</dbReference>
<dbReference type="Gene3D" id="3.90.350.10">
    <property type="entry name" value="Transposase Inhibitor Protein From Tn5, Chain A, domain 1"/>
    <property type="match status" value="1"/>
</dbReference>
<dbReference type="EMBL" id="JAFKCZ010000035">
    <property type="protein sequence ID" value="MBN7799207.1"/>
    <property type="molecule type" value="Genomic_DNA"/>
</dbReference>
<dbReference type="RefSeq" id="WP_206562651.1">
    <property type="nucleotide sequence ID" value="NZ_JAFKCZ010000035.1"/>
</dbReference>
<feature type="domain" description="Transposase IS4-like" evidence="5">
    <location>
        <begin position="121"/>
        <end position="330"/>
    </location>
</feature>
<evidence type="ECO:0000256" key="2">
    <source>
        <dbReference type="ARBA" id="ARBA00022578"/>
    </source>
</evidence>
<dbReference type="GO" id="GO:0006313">
    <property type="term" value="P:DNA transposition"/>
    <property type="evidence" value="ECO:0007669"/>
    <property type="project" value="InterPro"/>
</dbReference>
<accession>A0A939DKK4</accession>
<dbReference type="Pfam" id="PF01609">
    <property type="entry name" value="DDE_Tnp_1"/>
    <property type="match status" value="1"/>
</dbReference>
<dbReference type="InterPro" id="IPR025399">
    <property type="entry name" value="DUF4372"/>
</dbReference>
<dbReference type="GO" id="GO:0003677">
    <property type="term" value="F:DNA binding"/>
    <property type="evidence" value="ECO:0007669"/>
    <property type="project" value="UniProtKB-KW"/>
</dbReference>
<dbReference type="InterPro" id="IPR047952">
    <property type="entry name" value="Transpos_IS4"/>
</dbReference>
<evidence type="ECO:0000256" key="3">
    <source>
        <dbReference type="ARBA" id="ARBA00023125"/>
    </source>
</evidence>
<dbReference type="Pfam" id="PF14294">
    <property type="entry name" value="DUF4372"/>
    <property type="match status" value="1"/>
</dbReference>
<dbReference type="PANTHER" id="PTHR33258:SF1">
    <property type="entry name" value="TRANSPOSASE INSL FOR INSERTION SEQUENCE ELEMENT IS186A-RELATED"/>
    <property type="match status" value="1"/>
</dbReference>
<gene>
    <name evidence="7" type="ORF">JYP50_21605</name>
</gene>
<evidence type="ECO:0000256" key="4">
    <source>
        <dbReference type="ARBA" id="ARBA00023172"/>
    </source>
</evidence>
<keyword evidence="8" id="KW-1185">Reference proteome</keyword>
<evidence type="ECO:0000259" key="6">
    <source>
        <dbReference type="Pfam" id="PF14294"/>
    </source>
</evidence>
<evidence type="ECO:0000313" key="8">
    <source>
        <dbReference type="Proteomes" id="UP000664303"/>
    </source>
</evidence>